<feature type="compositionally biased region" description="Basic residues" evidence="1">
    <location>
        <begin position="75"/>
        <end position="106"/>
    </location>
</feature>
<feature type="region of interest" description="Disordered" evidence="1">
    <location>
        <begin position="158"/>
        <end position="204"/>
    </location>
</feature>
<dbReference type="Proteomes" id="UP000815325">
    <property type="component" value="Unassembled WGS sequence"/>
</dbReference>
<feature type="compositionally biased region" description="Acidic residues" evidence="1">
    <location>
        <begin position="169"/>
        <end position="186"/>
    </location>
</feature>
<accession>A0ABQ7G7P8</accession>
<feature type="region of interest" description="Disordered" evidence="1">
    <location>
        <begin position="75"/>
        <end position="125"/>
    </location>
</feature>
<keyword evidence="3" id="KW-1185">Reference proteome</keyword>
<protein>
    <recommendedName>
        <fullName evidence="4">Encoded protein</fullName>
    </recommendedName>
</protein>
<organism evidence="2 3">
    <name type="scientific">Dunaliella salina</name>
    <name type="common">Green alga</name>
    <name type="synonym">Protococcus salinus</name>
    <dbReference type="NCBI Taxonomy" id="3046"/>
    <lineage>
        <taxon>Eukaryota</taxon>
        <taxon>Viridiplantae</taxon>
        <taxon>Chlorophyta</taxon>
        <taxon>core chlorophytes</taxon>
        <taxon>Chlorophyceae</taxon>
        <taxon>CS clade</taxon>
        <taxon>Chlamydomonadales</taxon>
        <taxon>Dunaliellaceae</taxon>
        <taxon>Dunaliella</taxon>
    </lineage>
</organism>
<comment type="caution">
    <text evidence="2">The sequence shown here is derived from an EMBL/GenBank/DDBJ whole genome shotgun (WGS) entry which is preliminary data.</text>
</comment>
<evidence type="ECO:0000313" key="3">
    <source>
        <dbReference type="Proteomes" id="UP000815325"/>
    </source>
</evidence>
<feature type="region of interest" description="Disordered" evidence="1">
    <location>
        <begin position="222"/>
        <end position="241"/>
    </location>
</feature>
<dbReference type="EMBL" id="MU070022">
    <property type="protein sequence ID" value="KAF5830626.1"/>
    <property type="molecule type" value="Genomic_DNA"/>
</dbReference>
<name>A0ABQ7G7P8_DUNSA</name>
<sequence length="367" mass="40378">MVRVGMQECAGLVTQVVREVGREVLQGRMEGPPEQWPHGWREVVQDKKYPSQVQGGLTAFLGASAELFNGNRKRLQRQRRTRERRKLRALHGKTGRSAERRRRKARDKLQRALHQGRGGLNPRDHVQSFLTDGVRARIVLRRHVPFCELQAIARSQREEQEQQQQQGQMEEDELLDEEVDEEEDEGRQETTRQRQAASGVLWEQEVKDGVPLPVHAHRHLHIPAKPGAKDPGHTAAASSGRPPVPCACIGIDLPSLPQPWQWRCHTATHASARRSLGPPCLKPGMAGSGCAAVERLCMTIATPNPNTPVVGRCQAAASGWTRAARSAQPTAGSGACGSAEQSTSACRRRRGSQACPACESCRGLGPP</sequence>
<feature type="non-terminal residue" evidence="2">
    <location>
        <position position="367"/>
    </location>
</feature>
<gene>
    <name evidence="2" type="ORF">DUNSADRAFT_14250</name>
</gene>
<evidence type="ECO:0000313" key="2">
    <source>
        <dbReference type="EMBL" id="KAF5830626.1"/>
    </source>
</evidence>
<evidence type="ECO:0000256" key="1">
    <source>
        <dbReference type="SAM" id="MobiDB-lite"/>
    </source>
</evidence>
<proteinExistence type="predicted"/>
<reference evidence="2" key="1">
    <citation type="submission" date="2017-08" db="EMBL/GenBank/DDBJ databases">
        <authorList>
            <person name="Polle J.E."/>
            <person name="Barry K."/>
            <person name="Cushman J."/>
            <person name="Schmutz J."/>
            <person name="Tran D."/>
            <person name="Hathwaick L.T."/>
            <person name="Yim W.C."/>
            <person name="Jenkins J."/>
            <person name="Mckie-Krisberg Z.M."/>
            <person name="Prochnik S."/>
            <person name="Lindquist E."/>
            <person name="Dockter R.B."/>
            <person name="Adam C."/>
            <person name="Molina H."/>
            <person name="Bunkerborg J."/>
            <person name="Jin E."/>
            <person name="Buchheim M."/>
            <person name="Magnuson J."/>
        </authorList>
    </citation>
    <scope>NUCLEOTIDE SEQUENCE</scope>
    <source>
        <strain evidence="2">CCAP 19/18</strain>
    </source>
</reference>
<evidence type="ECO:0008006" key="4">
    <source>
        <dbReference type="Google" id="ProtNLM"/>
    </source>
</evidence>